<keyword evidence="3" id="KW-0472">Membrane</keyword>
<proteinExistence type="inferred from homology"/>
<sequence>MWFRLSRVVVFLLAAAIPVSAQYYYGKNKVQREVETTYTLETEHFTIYVEEGGEPLAQFAADVVEEAYRQHSADFGFDLPVKTPVIIYKSGPDFAATNIILEPIEESIGGFAEIFKNRAVVPFTGSYTDLRHVLFHELVHIFQYELYFSLTMSNLFSIIPGFTPPLWIMEGCAEFSSSHGGDVQEAFMRDLLLTNNIIPLEELEYWGGYIVYRQGESVFLFIEERYGRDKVFELMHAMKLRGSMDGAFQKVFGMNVEDFGADWLNWLRKRYLPDIDKLGNMKTQARLLTDHEKDFTYYTGSVALSPNGSKVAYASTGGDYLKVKVISGFDGKELKTLLRAGRTATFERLPLLRSNMSWSPDEDKLAVIGFSRNRPVLLWVDYSSGKTVGRYRLNVDDAYAPAVSPDGSRIVFVGIKGGESDLYSLDLKSGGVERLTYDIYEEQDPSFDGELIIYSSDKPEADSVWEIGNYAVWQLSPSGRTKRITPRLSRVSSPHVIDGKIVFIGPGFQLFSYNREDSTLARLTEWFQKVEEFSPAQSGKAAMIIYNNSGYDVGMLNGIVQSLESSQDTLDIPAEETGEDTSQFYTYLPEDIEMEDFSPYKLAFSADYIYGSGGYSSVYGASGDFNMALSDMLGDHRIYLYAYLYGDLLSSDAVVTYWFLKRRTDFAVGGFQLVDFYEYWTTDTTFNLTERARRGITTLVSFPLSKFFRLETGIDGMAVTYDEKIDCYFTDYPYYTWTEDTVYTNPLFQANAWLVFDNALWKYYTPMSGFRMRLGGYSSFLSADKYQTVQADFRGYLPITKRASIALRTYGVASFGEDREYYYLSGLGSGEYRDFSLFGGPYDVRGYYYDYFDPLIGSKAFFTNLELRVPFVDQLDIAFPLPLSLGGIRGVVFTDAGFVADEELPVLWEDGTLVDLKAGYGAGLRWLLGYFMLKFDFARPYQTDEEKPWKFHFRVGADF</sequence>
<feature type="signal peptide" evidence="4">
    <location>
        <begin position="1"/>
        <end position="21"/>
    </location>
</feature>
<evidence type="ECO:0000313" key="6">
    <source>
        <dbReference type="EMBL" id="MBD3365198.1"/>
    </source>
</evidence>
<dbReference type="Pfam" id="PF01103">
    <property type="entry name" value="Omp85"/>
    <property type="match status" value="1"/>
</dbReference>
<dbReference type="PANTHER" id="PTHR36842:SF1">
    <property type="entry name" value="PROTEIN TOLB"/>
    <property type="match status" value="1"/>
</dbReference>
<keyword evidence="4" id="KW-0732">Signal</keyword>
<accession>A0A9D5KA86</accession>
<protein>
    <submittedName>
        <fullName evidence="6">BamA/TamA family outer membrane protein</fullName>
    </submittedName>
</protein>
<evidence type="ECO:0000256" key="4">
    <source>
        <dbReference type="SAM" id="SignalP"/>
    </source>
</evidence>
<evidence type="ECO:0000256" key="2">
    <source>
        <dbReference type="ARBA" id="ARBA00009820"/>
    </source>
</evidence>
<comment type="subcellular location">
    <subcellularLocation>
        <location evidence="1">Membrane</location>
    </subcellularLocation>
</comment>
<name>A0A9D5KA86_UNCW3</name>
<evidence type="ECO:0000259" key="5">
    <source>
        <dbReference type="Pfam" id="PF01103"/>
    </source>
</evidence>
<dbReference type="InterPro" id="IPR011659">
    <property type="entry name" value="WD40"/>
</dbReference>
<dbReference type="SUPFAM" id="SSF69304">
    <property type="entry name" value="Tricorn protease N-terminal domain"/>
    <property type="match status" value="1"/>
</dbReference>
<dbReference type="Pfam" id="PF07676">
    <property type="entry name" value="PD40"/>
    <property type="match status" value="1"/>
</dbReference>
<dbReference type="PANTHER" id="PTHR36842">
    <property type="entry name" value="PROTEIN TOLB HOMOLOG"/>
    <property type="match status" value="1"/>
</dbReference>
<dbReference type="EMBL" id="WJKJ01000276">
    <property type="protein sequence ID" value="MBD3365198.1"/>
    <property type="molecule type" value="Genomic_DNA"/>
</dbReference>
<dbReference type="InterPro" id="IPR000184">
    <property type="entry name" value="Bac_surfAg_D15"/>
</dbReference>
<evidence type="ECO:0000256" key="1">
    <source>
        <dbReference type="ARBA" id="ARBA00004370"/>
    </source>
</evidence>
<dbReference type="Gene3D" id="2.120.10.30">
    <property type="entry name" value="TolB, C-terminal domain"/>
    <property type="match status" value="1"/>
</dbReference>
<feature type="chain" id="PRO_5039369018" evidence="4">
    <location>
        <begin position="22"/>
        <end position="959"/>
    </location>
</feature>
<dbReference type="Proteomes" id="UP000630660">
    <property type="component" value="Unassembled WGS sequence"/>
</dbReference>
<dbReference type="InterPro" id="IPR011042">
    <property type="entry name" value="6-blade_b-propeller_TolB-like"/>
</dbReference>
<evidence type="ECO:0000256" key="3">
    <source>
        <dbReference type="ARBA" id="ARBA00023136"/>
    </source>
</evidence>
<reference evidence="6" key="1">
    <citation type="submission" date="2019-11" db="EMBL/GenBank/DDBJ databases">
        <title>Microbial mats filling the niche in hypersaline microbial mats.</title>
        <authorList>
            <person name="Wong H.L."/>
            <person name="Macleod F.I."/>
            <person name="White R.A. III"/>
            <person name="Burns B.P."/>
        </authorList>
    </citation>
    <scope>NUCLEOTIDE SEQUENCE</scope>
    <source>
        <strain evidence="6">Bin_327</strain>
    </source>
</reference>
<gene>
    <name evidence="6" type="ORF">GF359_08280</name>
</gene>
<feature type="domain" description="Bacterial surface antigen (D15)" evidence="5">
    <location>
        <begin position="693"/>
        <end position="959"/>
    </location>
</feature>
<organism evidence="6 7">
    <name type="scientific">candidate division WOR-3 bacterium</name>
    <dbReference type="NCBI Taxonomy" id="2052148"/>
    <lineage>
        <taxon>Bacteria</taxon>
        <taxon>Bacteria division WOR-3</taxon>
    </lineage>
</organism>
<dbReference type="Gene3D" id="2.40.160.50">
    <property type="entry name" value="membrane protein fhac: a member of the omp85/tpsb transporter family"/>
    <property type="match status" value="1"/>
</dbReference>
<comment type="caution">
    <text evidence="6">The sequence shown here is derived from an EMBL/GenBank/DDBJ whole genome shotgun (WGS) entry which is preliminary data.</text>
</comment>
<dbReference type="GO" id="GO:0019867">
    <property type="term" value="C:outer membrane"/>
    <property type="evidence" value="ECO:0007669"/>
    <property type="project" value="InterPro"/>
</dbReference>
<comment type="similarity">
    <text evidence="2">Belongs to the TolB family.</text>
</comment>
<evidence type="ECO:0000313" key="7">
    <source>
        <dbReference type="Proteomes" id="UP000630660"/>
    </source>
</evidence>
<dbReference type="AlphaFoldDB" id="A0A9D5KA86"/>